<comment type="similarity">
    <text evidence="1">Belongs to the GeBP family.</text>
</comment>
<keyword evidence="6" id="KW-1185">Reference proteome</keyword>
<dbReference type="PANTHER" id="PTHR31662:SF1">
    <property type="entry name" value="OS01G0249900 PROTEIN"/>
    <property type="match status" value="1"/>
</dbReference>
<feature type="compositionally biased region" description="Polar residues" evidence="3">
    <location>
        <begin position="34"/>
        <end position="47"/>
    </location>
</feature>
<feature type="domain" description="Glabrous enhancer-binding protein-like DBD" evidence="4">
    <location>
        <begin position="107"/>
        <end position="206"/>
    </location>
</feature>
<name>A0AAN7QWY1_TRANT</name>
<feature type="coiled-coil region" evidence="2">
    <location>
        <begin position="154"/>
        <end position="181"/>
    </location>
</feature>
<reference evidence="5 6" key="1">
    <citation type="journal article" date="2023" name="Hortic Res">
        <title>Pangenome of water caltrop reveals structural variations and asymmetric subgenome divergence after allopolyploidization.</title>
        <authorList>
            <person name="Zhang X."/>
            <person name="Chen Y."/>
            <person name="Wang L."/>
            <person name="Yuan Y."/>
            <person name="Fang M."/>
            <person name="Shi L."/>
            <person name="Lu R."/>
            <person name="Comes H.P."/>
            <person name="Ma Y."/>
            <person name="Chen Y."/>
            <person name="Huang G."/>
            <person name="Zhou Y."/>
            <person name="Zheng Z."/>
            <person name="Qiu Y."/>
        </authorList>
    </citation>
    <scope>NUCLEOTIDE SEQUENCE [LARGE SCALE GENOMIC DNA]</scope>
    <source>
        <strain evidence="5">F231</strain>
    </source>
</reference>
<feature type="region of interest" description="Disordered" evidence="3">
    <location>
        <begin position="217"/>
        <end position="300"/>
    </location>
</feature>
<feature type="compositionally biased region" description="Basic and acidic residues" evidence="3">
    <location>
        <begin position="1"/>
        <end position="10"/>
    </location>
</feature>
<keyword evidence="2" id="KW-0175">Coiled coil</keyword>
<dbReference type="EMBL" id="JAXQNO010000017">
    <property type="protein sequence ID" value="KAK4779075.1"/>
    <property type="molecule type" value="Genomic_DNA"/>
</dbReference>
<accession>A0AAN7QWY1</accession>
<comment type="caution">
    <text evidence="5">The sequence shown here is derived from an EMBL/GenBank/DDBJ whole genome shotgun (WGS) entry which is preliminary data.</text>
</comment>
<gene>
    <name evidence="5" type="ORF">SAY86_006603</name>
</gene>
<dbReference type="AlphaFoldDB" id="A0AAN7QWY1"/>
<proteinExistence type="inferred from homology"/>
<dbReference type="InterPro" id="IPR053932">
    <property type="entry name" value="GeBP-like_DBD"/>
</dbReference>
<organism evidence="5 6">
    <name type="scientific">Trapa natans</name>
    <name type="common">Water chestnut</name>
    <dbReference type="NCBI Taxonomy" id="22666"/>
    <lineage>
        <taxon>Eukaryota</taxon>
        <taxon>Viridiplantae</taxon>
        <taxon>Streptophyta</taxon>
        <taxon>Embryophyta</taxon>
        <taxon>Tracheophyta</taxon>
        <taxon>Spermatophyta</taxon>
        <taxon>Magnoliopsida</taxon>
        <taxon>eudicotyledons</taxon>
        <taxon>Gunneridae</taxon>
        <taxon>Pentapetalae</taxon>
        <taxon>rosids</taxon>
        <taxon>malvids</taxon>
        <taxon>Myrtales</taxon>
        <taxon>Lythraceae</taxon>
        <taxon>Trapa</taxon>
    </lineage>
</organism>
<protein>
    <recommendedName>
        <fullName evidence="4">Glabrous enhancer-binding protein-like DBD domain-containing protein</fullName>
    </recommendedName>
</protein>
<evidence type="ECO:0000313" key="6">
    <source>
        <dbReference type="Proteomes" id="UP001346149"/>
    </source>
</evidence>
<dbReference type="GO" id="GO:0005634">
    <property type="term" value="C:nucleus"/>
    <property type="evidence" value="ECO:0007669"/>
    <property type="project" value="TreeGrafter"/>
</dbReference>
<feature type="region of interest" description="Disordered" evidence="3">
    <location>
        <begin position="1"/>
        <end position="47"/>
    </location>
</feature>
<dbReference type="PANTHER" id="PTHR31662">
    <property type="entry name" value="BNAANNG10740D PROTEIN-RELATED"/>
    <property type="match status" value="1"/>
</dbReference>
<evidence type="ECO:0000256" key="2">
    <source>
        <dbReference type="SAM" id="Coils"/>
    </source>
</evidence>
<evidence type="ECO:0000256" key="3">
    <source>
        <dbReference type="SAM" id="MobiDB-lite"/>
    </source>
</evidence>
<sequence>MASKQPDHHRTGFPVEDEDLDEEDDDVLDEDDANSGSTSSSLPTATLVGSTPSVTVAVPSTSLALNGADPLPISSIPASSASAPVAVVATPVPLRVENTPADSRKLFQRLWTDEDEIELLQGFLEFTSQRGGVGVAGGPGHQDTSLFYDQIRSKLQLDFNKNQLIEKLRRLKKKYRNVINKISSGKDVSFKSPHDRATFEISRKIWTSITASRGLHGDALDEDDDNNDNNNSFSINPSFTNPSPNFNSPNPNPSSNSTRPVYDAIVLPANPRKRPRSQSQPVKVEDKTIPGGDISAGPNGASVSGSFSGVIEETVRSCISPLLKELLNGSLMGSGCGFPGLGGAPAPFNLNLPSPLSLGALPLRGFPVEPVDERWRKQQILELEVYSKRLELVQEQIRAKLDELRSGGRSGLDCSCVMLYLYEKPSMKCLDFCHELPYILSVLALFTSVQIAPWRQVTMECNASTCAPEEPRDSRNCDFKKLPRVSATSVINCKHRHCSVSFSSSVTASHGISAVKRTNGSEPSVSAHRPPSGRRLGKKVERMLEAIVERMLEAIPAIFGRDQSSVKNKNL</sequence>
<evidence type="ECO:0000313" key="5">
    <source>
        <dbReference type="EMBL" id="KAK4779075.1"/>
    </source>
</evidence>
<feature type="region of interest" description="Disordered" evidence="3">
    <location>
        <begin position="514"/>
        <end position="538"/>
    </location>
</feature>
<evidence type="ECO:0000259" key="4">
    <source>
        <dbReference type="Pfam" id="PF04504"/>
    </source>
</evidence>
<dbReference type="Pfam" id="PF04504">
    <property type="entry name" value="GeBP-like_DBD"/>
    <property type="match status" value="1"/>
</dbReference>
<feature type="compositionally biased region" description="Acidic residues" evidence="3">
    <location>
        <begin position="15"/>
        <end position="33"/>
    </location>
</feature>
<dbReference type="GO" id="GO:0006355">
    <property type="term" value="P:regulation of DNA-templated transcription"/>
    <property type="evidence" value="ECO:0007669"/>
    <property type="project" value="InterPro"/>
</dbReference>
<dbReference type="Proteomes" id="UP001346149">
    <property type="component" value="Unassembled WGS sequence"/>
</dbReference>
<evidence type="ECO:0000256" key="1">
    <source>
        <dbReference type="ARBA" id="ARBA00010820"/>
    </source>
</evidence>
<feature type="compositionally biased region" description="Low complexity" evidence="3">
    <location>
        <begin position="228"/>
        <end position="257"/>
    </location>
</feature>
<dbReference type="InterPro" id="IPR007592">
    <property type="entry name" value="GEBP"/>
</dbReference>